<keyword evidence="3" id="KW-1185">Reference proteome</keyword>
<feature type="region of interest" description="Disordered" evidence="1">
    <location>
        <begin position="28"/>
        <end position="134"/>
    </location>
</feature>
<dbReference type="EMBL" id="CAEKKB010000005">
    <property type="protein sequence ID" value="CAB4310963.1"/>
    <property type="molecule type" value="Genomic_DNA"/>
</dbReference>
<protein>
    <submittedName>
        <fullName evidence="2">Uncharacterized protein</fullName>
    </submittedName>
</protein>
<organism evidence="2 3">
    <name type="scientific">Prunus armeniaca</name>
    <name type="common">Apricot</name>
    <name type="synonym">Armeniaca vulgaris</name>
    <dbReference type="NCBI Taxonomy" id="36596"/>
    <lineage>
        <taxon>Eukaryota</taxon>
        <taxon>Viridiplantae</taxon>
        <taxon>Streptophyta</taxon>
        <taxon>Embryophyta</taxon>
        <taxon>Tracheophyta</taxon>
        <taxon>Spermatophyta</taxon>
        <taxon>Magnoliopsida</taxon>
        <taxon>eudicotyledons</taxon>
        <taxon>Gunneridae</taxon>
        <taxon>Pentapetalae</taxon>
        <taxon>rosids</taxon>
        <taxon>fabids</taxon>
        <taxon>Rosales</taxon>
        <taxon>Rosaceae</taxon>
        <taxon>Amygdaloideae</taxon>
        <taxon>Amygdaleae</taxon>
        <taxon>Prunus</taxon>
    </lineage>
</organism>
<accession>A0A6J5XEN9</accession>
<feature type="compositionally biased region" description="Gly residues" evidence="1">
    <location>
        <begin position="102"/>
        <end position="123"/>
    </location>
</feature>
<proteinExistence type="predicted"/>
<dbReference type="Proteomes" id="UP000507245">
    <property type="component" value="Unassembled WGS sequence"/>
</dbReference>
<sequence>MPSRVDPRDVDSQQWILKECKRLLEERVQPDLSIELGPRPTAPPKVPRVPVIKSRFSPGGENKEHAKKPKNGNGRENGGVVKPSHEGANGGGGGHNGKHSEGGSGPSNGEPDGGVAGDEGGNSAGATEGVGERGILEKLLEKLHEIFGG</sequence>
<name>A0A6J5XEN9_PRUAR</name>
<gene>
    <name evidence="2" type="ORF">ORAREDHAP_LOCUS32971</name>
</gene>
<evidence type="ECO:0000313" key="3">
    <source>
        <dbReference type="Proteomes" id="UP000507245"/>
    </source>
</evidence>
<dbReference type="AlphaFoldDB" id="A0A6J5XEN9"/>
<evidence type="ECO:0000256" key="1">
    <source>
        <dbReference type="SAM" id="MobiDB-lite"/>
    </source>
</evidence>
<evidence type="ECO:0000313" key="2">
    <source>
        <dbReference type="EMBL" id="CAB4310963.1"/>
    </source>
</evidence>
<reference evidence="3" key="1">
    <citation type="journal article" date="2020" name="Genome Biol.">
        <title>Gamete binning: chromosome-level and haplotype-resolved genome assembly enabled by high-throughput single-cell sequencing of gamete genomes.</title>
        <authorList>
            <person name="Campoy J.A."/>
            <person name="Sun H."/>
            <person name="Goel M."/>
            <person name="Jiao W.-B."/>
            <person name="Folz-Donahue K."/>
            <person name="Wang N."/>
            <person name="Rubio M."/>
            <person name="Liu C."/>
            <person name="Kukat C."/>
            <person name="Ruiz D."/>
            <person name="Huettel B."/>
            <person name="Schneeberger K."/>
        </authorList>
    </citation>
    <scope>NUCLEOTIDE SEQUENCE [LARGE SCALE GENOMIC DNA]</scope>
    <source>
        <strain evidence="3">cv. Rojo Pasion</strain>
    </source>
</reference>